<protein>
    <submittedName>
        <fullName evidence="3">Uncharacterized protein</fullName>
    </submittedName>
</protein>
<feature type="region of interest" description="Disordered" evidence="2">
    <location>
        <begin position="809"/>
        <end position="836"/>
    </location>
</feature>
<gene>
    <name evidence="3" type="ORF">FDP41_001851</name>
</gene>
<dbReference type="VEuPathDB" id="AmoebaDB:NF0010020"/>
<dbReference type="VEuPathDB" id="AmoebaDB:NF0010010"/>
<dbReference type="AlphaFoldDB" id="A0A6A5BWE4"/>
<dbReference type="RefSeq" id="XP_044563494.1">
    <property type="nucleotide sequence ID" value="XM_044704981.1"/>
</dbReference>
<dbReference type="OrthoDB" id="10379373at2759"/>
<dbReference type="EMBL" id="VFQX01000028">
    <property type="protein sequence ID" value="KAF0978781.1"/>
    <property type="molecule type" value="Genomic_DNA"/>
</dbReference>
<dbReference type="VEuPathDB" id="AmoebaDB:NfTy_032650"/>
<accession>A0A6A5BWE4</accession>
<name>A0A6A5BWE4_NAEFO</name>
<dbReference type="Proteomes" id="UP000444721">
    <property type="component" value="Unassembled WGS sequence"/>
</dbReference>
<organism evidence="3 4">
    <name type="scientific">Naegleria fowleri</name>
    <name type="common">Brain eating amoeba</name>
    <dbReference type="NCBI Taxonomy" id="5763"/>
    <lineage>
        <taxon>Eukaryota</taxon>
        <taxon>Discoba</taxon>
        <taxon>Heterolobosea</taxon>
        <taxon>Tetramitia</taxon>
        <taxon>Eutetramitia</taxon>
        <taxon>Vahlkampfiidae</taxon>
        <taxon>Naegleria</taxon>
    </lineage>
</organism>
<keyword evidence="4" id="KW-1185">Reference proteome</keyword>
<keyword evidence="1" id="KW-0175">Coiled coil</keyword>
<feature type="coiled-coil region" evidence="1">
    <location>
        <begin position="499"/>
        <end position="540"/>
    </location>
</feature>
<evidence type="ECO:0000256" key="1">
    <source>
        <dbReference type="SAM" id="Coils"/>
    </source>
</evidence>
<feature type="compositionally biased region" description="Basic and acidic residues" evidence="2">
    <location>
        <begin position="16"/>
        <end position="36"/>
    </location>
</feature>
<sequence length="1036" mass="121531">MLPRPNSPSTATIGHPQEKKLNSEGDNDHLEASPREHKVVYMYTLETSTNSLEDNLNEVLPPSPSSSSASSNFAIVNTQQNDEENHTVQNGSELFGNNINESFSEMTSAEKIKKRRLAQEEELRKKEAAYQLLLRNEEKKKRRMQKAINQRMEIEKERMRLEMVEKTQDQMTILKKIEETRKKNVQKKIALLQSSAFHVYMSKVNLIKKLTEIEVKERLNQIVSELQVNPSEQSQQQQPLTYEQVKKQAQEEHRKIVQEKANDAQQHLKHSNLTSTTKFAQNLQHLTSLSEKEEDEEINQSTHKYLKHSVKHRHDAIVQAHKNSEEINNSVIEQMVLSKKQQLASEFDQKIVQDHLEKVKKLTYASNVVGLESEALKELLELPEEQFETDIGVADAEMDSIRVEIYNLEAKRRQNQSTHSQHKLEVKEFIEMGEQKKKRFKQVLPKLKQELEVIKKEAAQYEEEYGGMSLTTMDEQMTANIQEMTRLKSEGNQILTDLQTSFQQTRQELESQIEDLTLEVAEAEKKASEWKEKVNDAFAKEKMREERLISMQQEIEKLKDGCQNFVSNFEKRKKQAHIQTNQKYAEIIMFHDLKSIMEKAKRYYTLELGTALKDNTSLMDYLNTRVKTLKERLAASEFALQKSIDLTTFLKSLTHDSVYLEHTIMSKYLEMRDQIVTGWRRSLENKVRLVAQQNCRPFIERERATSVVKRFINTVWMRDMYKSTIGVIIRPEEALERDHDLERVRQQVEQQTFKEQRLGKLLLELYHRYEKQRLDKEPEKVKQEEKQRITEITRAVEKKKQELLDKIQYESESDAESDIEDSDIETNSESDYFSEEEESFSFEIPTHVDVIKEEFDALIENIKDQFQTRIHEELEEVNPTPESSFLGKGYYKRGEKLSFVLHTRRKDKYEKMMASRKVGYTFLEKSKQSNEQEKEMKKQRILTVSQKIMKSLQDYIDFSKVDKKMESVVIPNIKKQQEHKAKLESKLSRNEQINRVPVTTSQIKQGINQVTKQDQPLNTLSFTSIPVIRPTSIFGE</sequence>
<feature type="compositionally biased region" description="Acidic residues" evidence="2">
    <location>
        <begin position="811"/>
        <end position="836"/>
    </location>
</feature>
<dbReference type="OMA" id="HECENFV"/>
<feature type="region of interest" description="Disordered" evidence="2">
    <location>
        <begin position="1"/>
        <end position="36"/>
    </location>
</feature>
<feature type="coiled-coil region" evidence="1">
    <location>
        <begin position="437"/>
        <end position="464"/>
    </location>
</feature>
<evidence type="ECO:0000256" key="2">
    <source>
        <dbReference type="SAM" id="MobiDB-lite"/>
    </source>
</evidence>
<dbReference type="GeneID" id="68109069"/>
<proteinExistence type="predicted"/>
<reference evidence="3 4" key="1">
    <citation type="journal article" date="2019" name="Sci. Rep.">
        <title>Nanopore sequencing improves the draft genome of the human pathogenic amoeba Naegleria fowleri.</title>
        <authorList>
            <person name="Liechti N."/>
            <person name="Schurch N."/>
            <person name="Bruggmann R."/>
            <person name="Wittwer M."/>
        </authorList>
    </citation>
    <scope>NUCLEOTIDE SEQUENCE [LARGE SCALE GENOMIC DNA]</scope>
    <source>
        <strain evidence="3 4">ATCC 30894</strain>
    </source>
</reference>
<evidence type="ECO:0000313" key="3">
    <source>
        <dbReference type="EMBL" id="KAF0978781.1"/>
    </source>
</evidence>
<comment type="caution">
    <text evidence="3">The sequence shown here is derived from an EMBL/GenBank/DDBJ whole genome shotgun (WGS) entry which is preliminary data.</text>
</comment>
<evidence type="ECO:0000313" key="4">
    <source>
        <dbReference type="Proteomes" id="UP000444721"/>
    </source>
</evidence>
<feature type="coiled-coil region" evidence="1">
    <location>
        <begin position="109"/>
        <end position="169"/>
    </location>
</feature>
<dbReference type="VEuPathDB" id="AmoebaDB:FDP41_001851"/>